<evidence type="ECO:0000256" key="2">
    <source>
        <dbReference type="ARBA" id="ARBA00023002"/>
    </source>
</evidence>
<dbReference type="STRING" id="342668.A0A1B8GVU5"/>
<dbReference type="OrthoDB" id="191139at2759"/>
<dbReference type="InterPro" id="IPR002347">
    <property type="entry name" value="SDR_fam"/>
</dbReference>
<sequence length="320" mass="34223">MSHYGISTEGTTIVSDFKDQVKGRIFLITGPSQGGIGAETAISLAHGSPAAILLLGRSLPKIQPTIDAIHAIDPSITTKFIPISLDSLASVRAAASSILNDDSIPKLDVVINNAAIMACPYGLSTDGFELQLATNYLSHFLLTNLLMPKILLAAPNARVINVASVGHFASDIRYDDPNFTGGKDYVATVAYGQAKTANVLFSVGLNEKLAGKGVRSFALHPGSIVSGLQKYFTPEAMAEALAQWEESGKKMPTSKTLQQGCSTTLRAALDPSLAEQNMVYLDDCQPSEDPEIVQPYAIDGDNAKRCWVMSEEMISEKFEL</sequence>
<dbReference type="GO" id="GO:0016491">
    <property type="term" value="F:oxidoreductase activity"/>
    <property type="evidence" value="ECO:0007669"/>
    <property type="project" value="UniProtKB-KW"/>
</dbReference>
<proteinExistence type="inferred from homology"/>
<evidence type="ECO:0000256" key="1">
    <source>
        <dbReference type="ARBA" id="ARBA00006484"/>
    </source>
</evidence>
<keyword evidence="2" id="KW-0560">Oxidoreductase</keyword>
<dbReference type="PRINTS" id="PR00081">
    <property type="entry name" value="GDHRDH"/>
</dbReference>
<dbReference type="PANTHER" id="PTHR24320:SF283">
    <property type="entry name" value="RETINOL DEHYDROGENASE 11"/>
    <property type="match status" value="1"/>
</dbReference>
<dbReference type="RefSeq" id="XP_018133653.1">
    <property type="nucleotide sequence ID" value="XM_018271370.2"/>
</dbReference>
<name>A0A1B8GVU5_9PEZI</name>
<organism evidence="3 4">
    <name type="scientific">Pseudogymnoascus verrucosus</name>
    <dbReference type="NCBI Taxonomy" id="342668"/>
    <lineage>
        <taxon>Eukaryota</taxon>
        <taxon>Fungi</taxon>
        <taxon>Dikarya</taxon>
        <taxon>Ascomycota</taxon>
        <taxon>Pezizomycotina</taxon>
        <taxon>Leotiomycetes</taxon>
        <taxon>Thelebolales</taxon>
        <taxon>Thelebolaceae</taxon>
        <taxon>Pseudogymnoascus</taxon>
    </lineage>
</organism>
<dbReference type="EMBL" id="KV460210">
    <property type="protein sequence ID" value="OBT99920.1"/>
    <property type="molecule type" value="Genomic_DNA"/>
</dbReference>
<accession>A0A1B8GVU5</accession>
<comment type="similarity">
    <text evidence="1">Belongs to the short-chain dehydrogenases/reductases (SDR) family.</text>
</comment>
<evidence type="ECO:0000313" key="3">
    <source>
        <dbReference type="EMBL" id="OBT99920.1"/>
    </source>
</evidence>
<dbReference type="InterPro" id="IPR036291">
    <property type="entry name" value="NAD(P)-bd_dom_sf"/>
</dbReference>
<keyword evidence="4" id="KW-1185">Reference proteome</keyword>
<dbReference type="AlphaFoldDB" id="A0A1B8GVU5"/>
<dbReference type="PANTHER" id="PTHR24320">
    <property type="entry name" value="RETINOL DEHYDROGENASE"/>
    <property type="match status" value="1"/>
</dbReference>
<reference evidence="3 4" key="1">
    <citation type="submission" date="2016-03" db="EMBL/GenBank/DDBJ databases">
        <title>Comparative genomics of Pseudogymnoascus destructans, the fungus causing white-nose syndrome of bats.</title>
        <authorList>
            <person name="Palmer J.M."/>
            <person name="Drees K.P."/>
            <person name="Foster J.T."/>
            <person name="Lindner D.L."/>
        </authorList>
    </citation>
    <scope>NUCLEOTIDE SEQUENCE [LARGE SCALE GENOMIC DNA]</scope>
    <source>
        <strain evidence="3 4">UAMH 10579</strain>
    </source>
</reference>
<dbReference type="Proteomes" id="UP000091956">
    <property type="component" value="Unassembled WGS sequence"/>
</dbReference>
<evidence type="ECO:0000313" key="4">
    <source>
        <dbReference type="Proteomes" id="UP000091956"/>
    </source>
</evidence>
<dbReference type="Pfam" id="PF00106">
    <property type="entry name" value="adh_short"/>
    <property type="match status" value="1"/>
</dbReference>
<dbReference type="GeneID" id="28835241"/>
<reference evidence="4" key="2">
    <citation type="journal article" date="2018" name="Nat. Commun.">
        <title>Extreme sensitivity to ultraviolet light in the fungal pathogen causing white-nose syndrome of bats.</title>
        <authorList>
            <person name="Palmer J.M."/>
            <person name="Drees K.P."/>
            <person name="Foster J.T."/>
            <person name="Lindner D.L."/>
        </authorList>
    </citation>
    <scope>NUCLEOTIDE SEQUENCE [LARGE SCALE GENOMIC DNA]</scope>
    <source>
        <strain evidence="4">UAMH 10579</strain>
    </source>
</reference>
<dbReference type="Gene3D" id="3.40.50.720">
    <property type="entry name" value="NAD(P)-binding Rossmann-like Domain"/>
    <property type="match status" value="1"/>
</dbReference>
<gene>
    <name evidence="3" type="ORF">VE01_01855</name>
</gene>
<dbReference type="SUPFAM" id="SSF51735">
    <property type="entry name" value="NAD(P)-binding Rossmann-fold domains"/>
    <property type="match status" value="1"/>
</dbReference>
<protein>
    <recommendedName>
        <fullName evidence="5">Oxidoreductase</fullName>
    </recommendedName>
</protein>
<evidence type="ECO:0008006" key="5">
    <source>
        <dbReference type="Google" id="ProtNLM"/>
    </source>
</evidence>